<dbReference type="InterPro" id="IPR003226">
    <property type="entry name" value="MYG1_exonuclease"/>
</dbReference>
<dbReference type="GO" id="GO:0005737">
    <property type="term" value="C:cytoplasm"/>
    <property type="evidence" value="ECO:0007669"/>
    <property type="project" value="TreeGrafter"/>
</dbReference>
<dbReference type="PANTHER" id="PTHR11215">
    <property type="entry name" value="METAL DEPENDENT HYDROLASE - RELATED"/>
    <property type="match status" value="1"/>
</dbReference>
<dbReference type="PANTHER" id="PTHR11215:SF1">
    <property type="entry name" value="MYG1 EXONUCLEASE"/>
    <property type="match status" value="1"/>
</dbReference>
<proteinExistence type="inferred from homology"/>
<gene>
    <name evidence="2" type="ORF">SteCoe_14899</name>
</gene>
<accession>A0A1R2C4Y8</accession>
<sequence length="321" mass="36721">MKKIGTHSGSFHCDEVMACCLLKKTVEFSDSTIIRTRDKAILDTLDIVVDVGDEFDPSRHRYDHHQKSFQDNFGGRFTHIRLSSAGLIWKYFGKEITRNISNIQDQETIDLIYNKMYSDIFQSLDAVDNGVSQYPTELPERYRENTSLPSRISRLNPSWQDENPNYDSCFLKAMKVADRDFKDIFESVTKEWLPARFLVEKSMLGAKDVDSSGKIVHLNTFCPWKDHLFSLEDYHRVEKVIYVLYQDSSKNWKIQSVGVPGVAFAQRLPLPEVWRGKRGDELASISGIADIEFVHATGFIGGAKSYESVLRMARISLGLIS</sequence>
<dbReference type="OrthoDB" id="10265310at2759"/>
<comment type="caution">
    <text evidence="2">The sequence shown here is derived from an EMBL/GenBank/DDBJ whole genome shotgun (WGS) entry which is preliminary data.</text>
</comment>
<organism evidence="2 3">
    <name type="scientific">Stentor coeruleus</name>
    <dbReference type="NCBI Taxonomy" id="5963"/>
    <lineage>
        <taxon>Eukaryota</taxon>
        <taxon>Sar</taxon>
        <taxon>Alveolata</taxon>
        <taxon>Ciliophora</taxon>
        <taxon>Postciliodesmatophora</taxon>
        <taxon>Heterotrichea</taxon>
        <taxon>Heterotrichida</taxon>
        <taxon>Stentoridae</taxon>
        <taxon>Stentor</taxon>
    </lineage>
</organism>
<evidence type="ECO:0008006" key="4">
    <source>
        <dbReference type="Google" id="ProtNLM"/>
    </source>
</evidence>
<evidence type="ECO:0000313" key="3">
    <source>
        <dbReference type="Proteomes" id="UP000187209"/>
    </source>
</evidence>
<dbReference type="EMBL" id="MPUH01000281">
    <property type="protein sequence ID" value="OMJ84083.1"/>
    <property type="molecule type" value="Genomic_DNA"/>
</dbReference>
<dbReference type="GO" id="GO:0005634">
    <property type="term" value="C:nucleus"/>
    <property type="evidence" value="ECO:0007669"/>
    <property type="project" value="TreeGrafter"/>
</dbReference>
<name>A0A1R2C4Y8_9CILI</name>
<evidence type="ECO:0000256" key="1">
    <source>
        <dbReference type="ARBA" id="ARBA00010105"/>
    </source>
</evidence>
<keyword evidence="3" id="KW-1185">Reference proteome</keyword>
<reference evidence="2 3" key="1">
    <citation type="submission" date="2016-11" db="EMBL/GenBank/DDBJ databases">
        <title>The macronuclear genome of Stentor coeruleus: a giant cell with tiny introns.</title>
        <authorList>
            <person name="Slabodnick M."/>
            <person name="Ruby J.G."/>
            <person name="Reiff S.B."/>
            <person name="Swart E.C."/>
            <person name="Gosai S."/>
            <person name="Prabakaran S."/>
            <person name="Witkowska E."/>
            <person name="Larue G.E."/>
            <person name="Fisher S."/>
            <person name="Freeman R.M."/>
            <person name="Gunawardena J."/>
            <person name="Chu W."/>
            <person name="Stover N.A."/>
            <person name="Gregory B.D."/>
            <person name="Nowacki M."/>
            <person name="Derisi J."/>
            <person name="Roy S.W."/>
            <person name="Marshall W.F."/>
            <person name="Sood P."/>
        </authorList>
    </citation>
    <scope>NUCLEOTIDE SEQUENCE [LARGE SCALE GENOMIC DNA]</scope>
    <source>
        <strain evidence="2">WM001</strain>
    </source>
</reference>
<protein>
    <recommendedName>
        <fullName evidence="4">MYG1 protein</fullName>
    </recommendedName>
</protein>
<dbReference type="Pfam" id="PF03690">
    <property type="entry name" value="MYG1_exonuc"/>
    <property type="match status" value="1"/>
</dbReference>
<dbReference type="AlphaFoldDB" id="A0A1R2C4Y8"/>
<comment type="similarity">
    <text evidence="1">Belongs to the MYG1 family.</text>
</comment>
<dbReference type="Proteomes" id="UP000187209">
    <property type="component" value="Unassembled WGS sequence"/>
</dbReference>
<evidence type="ECO:0000313" key="2">
    <source>
        <dbReference type="EMBL" id="OMJ84083.1"/>
    </source>
</evidence>